<dbReference type="PANTHER" id="PTHR21237">
    <property type="entry name" value="GRPE PROTEIN"/>
    <property type="match status" value="1"/>
</dbReference>
<dbReference type="Gene3D" id="2.30.22.10">
    <property type="entry name" value="Head domain of nucleotide exchange factor GrpE"/>
    <property type="match status" value="1"/>
</dbReference>
<dbReference type="EMBL" id="NEXC01000009">
    <property type="protein sequence ID" value="PSN84016.1"/>
    <property type="molecule type" value="Genomic_DNA"/>
</dbReference>
<evidence type="ECO:0000313" key="10">
    <source>
        <dbReference type="EMBL" id="PSN84016.1"/>
    </source>
</evidence>
<keyword evidence="5 7" id="KW-0346">Stress response</keyword>
<dbReference type="SUPFAM" id="SSF51064">
    <property type="entry name" value="Head domain of nucleotide exchange factor GrpE"/>
    <property type="match status" value="1"/>
</dbReference>
<gene>
    <name evidence="10" type="ORF">B9Q01_02455</name>
</gene>
<dbReference type="InterPro" id="IPR013805">
    <property type="entry name" value="GrpE_CC"/>
</dbReference>
<dbReference type="GO" id="GO:0005737">
    <property type="term" value="C:cytoplasm"/>
    <property type="evidence" value="ECO:0007669"/>
    <property type="project" value="UniProtKB-SubCell"/>
</dbReference>
<comment type="function">
    <text evidence="7">Participates actively in the response to hyperosmotic and heat shock by preventing the aggregation of stress-denatured proteins, in association with DnaK and GrpE. It is the nucleotide exchange factor for DnaK and may function as a thermosensor. Unfolded proteins bind initially to DnaJ; upon interaction with the DnaJ-bound protein, DnaK hydrolyzes its bound ATP, resulting in the formation of a stable complex. GrpE releases ADP from DnaK; ATP binding to DnaK triggers the release of the substrate protein, thus completing the reaction cycle. Several rounds of ATP-dependent interactions between DnaJ, DnaK and GrpE are required for fully efficient folding.</text>
</comment>
<dbReference type="GO" id="GO:0006457">
    <property type="term" value="P:protein folding"/>
    <property type="evidence" value="ECO:0007669"/>
    <property type="project" value="InterPro"/>
</dbReference>
<dbReference type="PANTHER" id="PTHR21237:SF23">
    <property type="entry name" value="GRPE PROTEIN HOMOLOG, MITOCHONDRIAL"/>
    <property type="match status" value="1"/>
</dbReference>
<dbReference type="HAMAP" id="MF_01151">
    <property type="entry name" value="GrpE"/>
    <property type="match status" value="1"/>
</dbReference>
<dbReference type="CDD" id="cd00446">
    <property type="entry name" value="GrpE"/>
    <property type="match status" value="1"/>
</dbReference>
<evidence type="ECO:0000256" key="2">
    <source>
        <dbReference type="ARBA" id="ARBA00009054"/>
    </source>
</evidence>
<evidence type="ECO:0000256" key="4">
    <source>
        <dbReference type="ARBA" id="ARBA00022490"/>
    </source>
</evidence>
<comment type="subunit">
    <text evidence="3">Homodimer.</text>
</comment>
<evidence type="ECO:0000256" key="3">
    <source>
        <dbReference type="ARBA" id="ARBA00011738"/>
    </source>
</evidence>
<protein>
    <recommendedName>
        <fullName evidence="7">Protein GrpE</fullName>
    </recommendedName>
</protein>
<accession>A0A2R6ACC7</accession>
<evidence type="ECO:0000256" key="6">
    <source>
        <dbReference type="ARBA" id="ARBA00023186"/>
    </source>
</evidence>
<dbReference type="PROSITE" id="PS01071">
    <property type="entry name" value="GRPE"/>
    <property type="match status" value="1"/>
</dbReference>
<sequence length="170" mass="19358">MLTTDNATHLGSERSNEDLLKKIEELKKQNEELSTRLLYLRAEYENLLKRTEKEISEIKNVANERTVKKVIELKETVEHAIQMVKEKADASVLKGFELISAKIDEILKSEGVAEVESVGKKFDPYYHEVVQVVESDEPDGTIIEEVRKGYTLNGRVIRPSMVKVSKKRGG</sequence>
<dbReference type="GO" id="GO:0000774">
    <property type="term" value="F:adenyl-nucleotide exchange factor activity"/>
    <property type="evidence" value="ECO:0007669"/>
    <property type="project" value="InterPro"/>
</dbReference>
<keyword evidence="9" id="KW-0175">Coiled coil</keyword>
<evidence type="ECO:0000256" key="1">
    <source>
        <dbReference type="ARBA" id="ARBA00004496"/>
    </source>
</evidence>
<reference evidence="10 11" key="1">
    <citation type="submission" date="2017-04" db="EMBL/GenBank/DDBJ databases">
        <title>Novel microbial lineages endemic to geothermal iron-oxide mats fill important gaps in the evolutionary history of Archaea.</title>
        <authorList>
            <person name="Jay Z.J."/>
            <person name="Beam J.P."/>
            <person name="Dlakic M."/>
            <person name="Rusch D.B."/>
            <person name="Kozubal M.A."/>
            <person name="Inskeep W.P."/>
        </authorList>
    </citation>
    <scope>NUCLEOTIDE SEQUENCE [LARGE SCALE GENOMIC DNA]</scope>
    <source>
        <strain evidence="10">OSP_D</strain>
    </source>
</reference>
<comment type="caution">
    <text evidence="10">The sequence shown here is derived from an EMBL/GenBank/DDBJ whole genome shotgun (WGS) entry which is preliminary data.</text>
</comment>
<dbReference type="Pfam" id="PF01025">
    <property type="entry name" value="GrpE"/>
    <property type="match status" value="1"/>
</dbReference>
<feature type="coiled-coil region" evidence="9">
    <location>
        <begin position="9"/>
        <end position="64"/>
    </location>
</feature>
<dbReference type="GO" id="GO:0051082">
    <property type="term" value="F:unfolded protein binding"/>
    <property type="evidence" value="ECO:0007669"/>
    <property type="project" value="TreeGrafter"/>
</dbReference>
<keyword evidence="6 7" id="KW-0143">Chaperone</keyword>
<dbReference type="GO" id="GO:0051087">
    <property type="term" value="F:protein-folding chaperone binding"/>
    <property type="evidence" value="ECO:0007669"/>
    <property type="project" value="InterPro"/>
</dbReference>
<evidence type="ECO:0000313" key="11">
    <source>
        <dbReference type="Proteomes" id="UP000240880"/>
    </source>
</evidence>
<dbReference type="InterPro" id="IPR009012">
    <property type="entry name" value="GrpE_head"/>
</dbReference>
<dbReference type="FunFam" id="2.30.22.10:FF:000001">
    <property type="entry name" value="Protein GrpE"/>
    <property type="match status" value="1"/>
</dbReference>
<comment type="subcellular location">
    <subcellularLocation>
        <location evidence="1">Cytoplasm</location>
    </subcellularLocation>
</comment>
<dbReference type="Proteomes" id="UP000240880">
    <property type="component" value="Unassembled WGS sequence"/>
</dbReference>
<dbReference type="InterPro" id="IPR000740">
    <property type="entry name" value="GrpE"/>
</dbReference>
<dbReference type="PRINTS" id="PR00773">
    <property type="entry name" value="GRPEPROTEIN"/>
</dbReference>
<organism evidence="10 11">
    <name type="scientific">Candidatus Marsarchaeota G1 archaeon OSP_D</name>
    <dbReference type="NCBI Taxonomy" id="1978155"/>
    <lineage>
        <taxon>Archaea</taxon>
        <taxon>Candidatus Marsarchaeota</taxon>
        <taxon>Candidatus Marsarchaeota group 1</taxon>
    </lineage>
</organism>
<evidence type="ECO:0000256" key="7">
    <source>
        <dbReference type="RuleBase" id="RU000639"/>
    </source>
</evidence>
<evidence type="ECO:0000256" key="8">
    <source>
        <dbReference type="RuleBase" id="RU004478"/>
    </source>
</evidence>
<dbReference type="AlphaFoldDB" id="A0A2R6ACC7"/>
<dbReference type="GO" id="GO:0042803">
    <property type="term" value="F:protein homodimerization activity"/>
    <property type="evidence" value="ECO:0007669"/>
    <property type="project" value="InterPro"/>
</dbReference>
<evidence type="ECO:0000256" key="9">
    <source>
        <dbReference type="SAM" id="Coils"/>
    </source>
</evidence>
<evidence type="ECO:0000256" key="5">
    <source>
        <dbReference type="ARBA" id="ARBA00023016"/>
    </source>
</evidence>
<dbReference type="Gene3D" id="3.90.20.20">
    <property type="match status" value="1"/>
</dbReference>
<name>A0A2R6ACC7_9ARCH</name>
<proteinExistence type="inferred from homology"/>
<dbReference type="SUPFAM" id="SSF58014">
    <property type="entry name" value="Coiled-coil domain of nucleotide exchange factor GrpE"/>
    <property type="match status" value="1"/>
</dbReference>
<comment type="similarity">
    <text evidence="2 8">Belongs to the GrpE family.</text>
</comment>
<keyword evidence="4" id="KW-0963">Cytoplasm</keyword>